<gene>
    <name evidence="3" type="ORF">H8876_02580</name>
</gene>
<keyword evidence="4" id="KW-1185">Reference proteome</keyword>
<dbReference type="RefSeq" id="WP_249286394.1">
    <property type="nucleotide sequence ID" value="NZ_JACRWC010000039.1"/>
</dbReference>
<dbReference type="EMBL" id="JACRWC010000039">
    <property type="protein sequence ID" value="MBC5998887.1"/>
    <property type="molecule type" value="Genomic_DNA"/>
</dbReference>
<sequence length="678" mass="73850">MTTSPYDTLPTGKQALAPTSGESIEEKPNPITDPYGGYEEISLEEAARLATPVISQSQDSGSSPTANRNSGDPGSAKPAASQPASASARTDTQFGDVNNTGDAGSAGTVSGSASLSNAGSSGAASRSVSQSNTGNAGSAGAASSSASLSAESLLDAELHYDNIRLRNRRRTWNYTLPFDETLLVPDTMPDMIQILFSEGRVTPSQPGKTHYSSSDTYSGEILLFTVYRPDGGEGTPVDVVRSTITFETSACWGTSSSQNTSTSQADPDRIYYATVCLKEVEPSRLNERKFQVRGKLCIAVTEIQKTELHVLRDSSDKNLILKQEKKEAADLVFETEEFADIEQEIAVEDGQPQPVRILKESFTITETHRQVSSGKLIINGLLQVQILYLGEDDERENQLCCRREKTEFTQFIPLQSQLNSDLIKVDFSGDGLKLTIENQDTFQLEGQVRIRIHGYGTKQIPVASDAYHKEKSIHFDRKVEALSCLTDVLSGEISAREVVNLTQQDQHPEKLICGSILPGNISVHPEHGRIVIEGSVPVRILSLDENGRAFVIKSEVPLRGALNTSASPEALQEADLFTCSAIKDFWIDTINSRQIEINVNAIIEVWISETREFTSLEHFTARGEDPQQPAMAIYITSAGDSLWDVAKHYQCDADALVQLNQIDGDAPLTEGAKLLIVR</sequence>
<feature type="compositionally biased region" description="Low complexity" evidence="1">
    <location>
        <begin position="103"/>
        <end position="142"/>
    </location>
</feature>
<dbReference type="PROSITE" id="PS51782">
    <property type="entry name" value="LYSM"/>
    <property type="match status" value="1"/>
</dbReference>
<dbReference type="AlphaFoldDB" id="A0A923NBZ7"/>
<reference evidence="3" key="1">
    <citation type="submission" date="2020-08" db="EMBL/GenBank/DDBJ databases">
        <authorList>
            <person name="Liu C."/>
            <person name="Sun Q."/>
        </authorList>
    </citation>
    <scope>NUCLEOTIDE SEQUENCE</scope>
    <source>
        <strain evidence="3">BX16</strain>
    </source>
</reference>
<organism evidence="3 4">
    <name type="scientific">Lentihominibacter faecis</name>
    <dbReference type="NCBI Taxonomy" id="2764712"/>
    <lineage>
        <taxon>Bacteria</taxon>
        <taxon>Bacillati</taxon>
        <taxon>Bacillota</taxon>
        <taxon>Clostridia</taxon>
        <taxon>Peptostreptococcales</taxon>
        <taxon>Anaerovoracaceae</taxon>
        <taxon>Lentihominibacter</taxon>
    </lineage>
</organism>
<evidence type="ECO:0000313" key="3">
    <source>
        <dbReference type="EMBL" id="MBC5998887.1"/>
    </source>
</evidence>
<feature type="compositionally biased region" description="Low complexity" evidence="1">
    <location>
        <begin position="75"/>
        <end position="88"/>
    </location>
</feature>
<name>A0A923NBZ7_9FIRM</name>
<dbReference type="Pfam" id="PF12673">
    <property type="entry name" value="SipL"/>
    <property type="match status" value="1"/>
</dbReference>
<evidence type="ECO:0000259" key="2">
    <source>
        <dbReference type="PROSITE" id="PS51782"/>
    </source>
</evidence>
<proteinExistence type="predicted"/>
<feature type="compositionally biased region" description="Polar residues" evidence="1">
    <location>
        <begin position="89"/>
        <end position="102"/>
    </location>
</feature>
<feature type="compositionally biased region" description="Polar residues" evidence="1">
    <location>
        <begin position="53"/>
        <end position="72"/>
    </location>
</feature>
<comment type="caution">
    <text evidence="3">The sequence shown here is derived from an EMBL/GenBank/DDBJ whole genome shotgun (WGS) entry which is preliminary data.</text>
</comment>
<evidence type="ECO:0000256" key="1">
    <source>
        <dbReference type="SAM" id="MobiDB-lite"/>
    </source>
</evidence>
<dbReference type="CDD" id="cd00118">
    <property type="entry name" value="LysM"/>
    <property type="match status" value="1"/>
</dbReference>
<evidence type="ECO:0000313" key="4">
    <source>
        <dbReference type="Proteomes" id="UP000644115"/>
    </source>
</evidence>
<protein>
    <submittedName>
        <fullName evidence="3">DUF3794 domain-containing protein</fullName>
    </submittedName>
</protein>
<dbReference type="InterPro" id="IPR036779">
    <property type="entry name" value="LysM_dom_sf"/>
</dbReference>
<dbReference type="InterPro" id="IPR024300">
    <property type="entry name" value="SipL_SPOCS_dom"/>
</dbReference>
<dbReference type="Proteomes" id="UP000644115">
    <property type="component" value="Unassembled WGS sequence"/>
</dbReference>
<feature type="domain" description="LysM" evidence="2">
    <location>
        <begin position="632"/>
        <end position="676"/>
    </location>
</feature>
<dbReference type="SUPFAM" id="SSF54106">
    <property type="entry name" value="LysM domain"/>
    <property type="match status" value="1"/>
</dbReference>
<feature type="region of interest" description="Disordered" evidence="1">
    <location>
        <begin position="1"/>
        <end position="142"/>
    </location>
</feature>
<dbReference type="InterPro" id="IPR018392">
    <property type="entry name" value="LysM"/>
</dbReference>
<accession>A0A923NBZ7</accession>
<dbReference type="Pfam" id="PF01476">
    <property type="entry name" value="LysM"/>
    <property type="match status" value="1"/>
</dbReference>
<dbReference type="Gene3D" id="3.10.350.10">
    <property type="entry name" value="LysM domain"/>
    <property type="match status" value="1"/>
</dbReference>